<dbReference type="PANTHER" id="PTHR34322:SF2">
    <property type="entry name" value="TRANSPOSASE IS200-LIKE DOMAIN-CONTAINING PROTEIN"/>
    <property type="match status" value="1"/>
</dbReference>
<dbReference type="EMBL" id="CP007268">
    <property type="protein sequence ID" value="AHK80073.1"/>
    <property type="molecule type" value="Genomic_DNA"/>
</dbReference>
<name>W8KLN1_9GAMM</name>
<accession>W8KLN1</accession>
<evidence type="ECO:0000256" key="1">
    <source>
        <dbReference type="SAM" id="MobiDB-lite"/>
    </source>
</evidence>
<dbReference type="KEGG" id="hhc:M911_13960"/>
<feature type="region of interest" description="Disordered" evidence="1">
    <location>
        <begin position="1"/>
        <end position="23"/>
    </location>
</feature>
<reference evidence="2 3" key="1">
    <citation type="journal article" date="2014" name="J Genomics">
        <title>Draft Genome Sequence of the Extremely Halophilic Phototrophic Purple Sulfur Bacterium Halorhodospira halochloris.</title>
        <authorList>
            <person name="Singh K.S."/>
            <person name="Kirksey J."/>
            <person name="Hoff W.D."/>
            <person name="Deole R."/>
        </authorList>
    </citation>
    <scope>NUCLEOTIDE SEQUENCE [LARGE SCALE GENOMIC DNA]</scope>
    <source>
        <strain evidence="2 3">A</strain>
    </source>
</reference>
<dbReference type="PANTHER" id="PTHR34322">
    <property type="entry name" value="TRANSPOSASE, Y1_TNP DOMAIN-CONTAINING"/>
    <property type="match status" value="1"/>
</dbReference>
<dbReference type="AlphaFoldDB" id="W8KLN1"/>
<evidence type="ECO:0000313" key="3">
    <source>
        <dbReference type="Proteomes" id="UP000019442"/>
    </source>
</evidence>
<dbReference type="HOGENOM" id="CLU_053827_2_1_6"/>
<dbReference type="RefSeq" id="WP_025282596.1">
    <property type="nucleotide sequence ID" value="NZ_CP007268.1"/>
</dbReference>
<gene>
    <name evidence="2" type="ORF">M911_13960</name>
</gene>
<dbReference type="Proteomes" id="UP000019442">
    <property type="component" value="Chromosome"/>
</dbReference>
<reference evidence="3" key="2">
    <citation type="submission" date="2014-02" db="EMBL/GenBank/DDBJ databases">
        <title>Draft Genome Sequence of extremely halophilic bacteria Halorhodospira halochloris.</title>
        <authorList>
            <person name="Singh K.S."/>
        </authorList>
    </citation>
    <scope>NUCLEOTIDE SEQUENCE [LARGE SCALE GENOMIC DNA]</scope>
    <source>
        <strain evidence="3">A</strain>
    </source>
</reference>
<sequence>MAYVDLNPVRSGMGDTPETSEHTSIKERIAPRFDLAQAVREQMKLDALLRFDGPVKPLLSFEGAFADREQPGIPFAFQDYLSLVDYTGRAIDPRKKGAIAGSQPPILRRLGLTSDQWLAQSTQFEAMSRPKRRRSAA</sequence>
<protein>
    <submittedName>
        <fullName evidence="2">Transposase</fullName>
    </submittedName>
</protein>
<keyword evidence="3" id="KW-1185">Reference proteome</keyword>
<evidence type="ECO:0000313" key="2">
    <source>
        <dbReference type="EMBL" id="AHK80073.1"/>
    </source>
</evidence>
<proteinExistence type="predicted"/>
<organism evidence="2 3">
    <name type="scientific">Ectothiorhodospira haloalkaliphila</name>
    <dbReference type="NCBI Taxonomy" id="421628"/>
    <lineage>
        <taxon>Bacteria</taxon>
        <taxon>Pseudomonadati</taxon>
        <taxon>Pseudomonadota</taxon>
        <taxon>Gammaproteobacteria</taxon>
        <taxon>Chromatiales</taxon>
        <taxon>Ectothiorhodospiraceae</taxon>
        <taxon>Ectothiorhodospira</taxon>
    </lineage>
</organism>